<dbReference type="PRINTS" id="PR00035">
    <property type="entry name" value="HTHGNTR"/>
</dbReference>
<keyword evidence="2" id="KW-0238">DNA-binding</keyword>
<dbReference type="GO" id="GO:0003700">
    <property type="term" value="F:DNA-binding transcription factor activity"/>
    <property type="evidence" value="ECO:0007669"/>
    <property type="project" value="InterPro"/>
</dbReference>
<dbReference type="PANTHER" id="PTHR44846">
    <property type="entry name" value="MANNOSYL-D-GLYCERATE TRANSPORT/METABOLISM SYSTEM REPRESSOR MNGR-RELATED"/>
    <property type="match status" value="1"/>
</dbReference>
<keyword evidence="1" id="KW-0805">Transcription regulation</keyword>
<evidence type="ECO:0000256" key="1">
    <source>
        <dbReference type="ARBA" id="ARBA00023015"/>
    </source>
</evidence>
<evidence type="ECO:0000259" key="4">
    <source>
        <dbReference type="PROSITE" id="PS50949"/>
    </source>
</evidence>
<evidence type="ECO:0000313" key="6">
    <source>
        <dbReference type="Proteomes" id="UP000606172"/>
    </source>
</evidence>
<gene>
    <name evidence="5" type="ORF">Ssi02_15720</name>
</gene>
<dbReference type="InterPro" id="IPR036390">
    <property type="entry name" value="WH_DNA-bd_sf"/>
</dbReference>
<dbReference type="GO" id="GO:0045892">
    <property type="term" value="P:negative regulation of DNA-templated transcription"/>
    <property type="evidence" value="ECO:0007669"/>
    <property type="project" value="TreeGrafter"/>
</dbReference>
<dbReference type="EMBL" id="BOOW01000009">
    <property type="protein sequence ID" value="GII91341.1"/>
    <property type="molecule type" value="Genomic_DNA"/>
</dbReference>
<dbReference type="Pfam" id="PF00392">
    <property type="entry name" value="GntR"/>
    <property type="match status" value="2"/>
</dbReference>
<reference evidence="5" key="1">
    <citation type="submission" date="2021-01" db="EMBL/GenBank/DDBJ databases">
        <title>Whole genome shotgun sequence of Sinosporangium siamense NBRC 109515.</title>
        <authorList>
            <person name="Komaki H."/>
            <person name="Tamura T."/>
        </authorList>
    </citation>
    <scope>NUCLEOTIDE SEQUENCE</scope>
    <source>
        <strain evidence="5">NBRC 109515</strain>
    </source>
</reference>
<dbReference type="AlphaFoldDB" id="A0A919RCD1"/>
<keyword evidence="6" id="KW-1185">Reference proteome</keyword>
<dbReference type="PANTHER" id="PTHR44846:SF17">
    <property type="entry name" value="GNTR-FAMILY TRANSCRIPTIONAL REGULATOR"/>
    <property type="match status" value="1"/>
</dbReference>
<dbReference type="CDD" id="cd07377">
    <property type="entry name" value="WHTH_GntR"/>
    <property type="match status" value="2"/>
</dbReference>
<dbReference type="SMART" id="SM00345">
    <property type="entry name" value="HTH_GNTR"/>
    <property type="match status" value="2"/>
</dbReference>
<comment type="caution">
    <text evidence="5">The sequence shown here is derived from an EMBL/GenBank/DDBJ whole genome shotgun (WGS) entry which is preliminary data.</text>
</comment>
<dbReference type="Proteomes" id="UP000606172">
    <property type="component" value="Unassembled WGS sequence"/>
</dbReference>
<evidence type="ECO:0000313" key="5">
    <source>
        <dbReference type="EMBL" id="GII91341.1"/>
    </source>
</evidence>
<keyword evidence="3" id="KW-0804">Transcription</keyword>
<dbReference type="InterPro" id="IPR050679">
    <property type="entry name" value="Bact_HTH_transcr_reg"/>
</dbReference>
<evidence type="ECO:0000256" key="3">
    <source>
        <dbReference type="ARBA" id="ARBA00023163"/>
    </source>
</evidence>
<dbReference type="PROSITE" id="PS50949">
    <property type="entry name" value="HTH_GNTR"/>
    <property type="match status" value="2"/>
</dbReference>
<dbReference type="GO" id="GO:0003677">
    <property type="term" value="F:DNA binding"/>
    <property type="evidence" value="ECO:0007669"/>
    <property type="project" value="UniProtKB-KW"/>
</dbReference>
<dbReference type="Gene3D" id="1.10.10.10">
    <property type="entry name" value="Winged helix-like DNA-binding domain superfamily/Winged helix DNA-binding domain"/>
    <property type="match status" value="2"/>
</dbReference>
<organism evidence="5 6">
    <name type="scientific">Sinosporangium siamense</name>
    <dbReference type="NCBI Taxonomy" id="1367973"/>
    <lineage>
        <taxon>Bacteria</taxon>
        <taxon>Bacillati</taxon>
        <taxon>Actinomycetota</taxon>
        <taxon>Actinomycetes</taxon>
        <taxon>Streptosporangiales</taxon>
        <taxon>Streptosporangiaceae</taxon>
        <taxon>Sinosporangium</taxon>
    </lineage>
</organism>
<name>A0A919RCD1_9ACTN</name>
<evidence type="ECO:0000256" key="2">
    <source>
        <dbReference type="ARBA" id="ARBA00023125"/>
    </source>
</evidence>
<dbReference type="SUPFAM" id="SSF46785">
    <property type="entry name" value="Winged helix' DNA-binding domain"/>
    <property type="match status" value="2"/>
</dbReference>
<sequence>MDAPQGGGRSAPIYRQIADQITVDIRAGNLLPGHPIPSESELVRHYGASRATVRQAVALLREQGLVYTVRTEASYVGPPSAPRVRPAQRCERIADDILGKIQRGDLRPGDRLPTEVEMAAEYGVARNTARAAIALLRDASCVRTQPCKGTFVTKITDPPPHTHAGGATR</sequence>
<feature type="domain" description="HTH gntR-type" evidence="4">
    <location>
        <begin position="87"/>
        <end position="155"/>
    </location>
</feature>
<dbReference type="InterPro" id="IPR000524">
    <property type="entry name" value="Tscrpt_reg_HTH_GntR"/>
</dbReference>
<accession>A0A919RCD1</accession>
<dbReference type="InterPro" id="IPR036388">
    <property type="entry name" value="WH-like_DNA-bd_sf"/>
</dbReference>
<protein>
    <recommendedName>
        <fullName evidence="4">HTH gntR-type domain-containing protein</fullName>
    </recommendedName>
</protein>
<feature type="domain" description="HTH gntR-type" evidence="4">
    <location>
        <begin position="11"/>
        <end position="79"/>
    </location>
</feature>
<proteinExistence type="predicted"/>